<reference evidence="2 3" key="1">
    <citation type="journal article" date="2018" name="Mol. Plant Microbe Interact.">
        <title>Taxonomically Different Co-Microsymbionts of a Relict Legume, Oxytropis popoviana, Have Complementary Sets of Symbiotic Genes and Together Increase the Efficiency of Plant Nodulation.</title>
        <authorList>
            <person name="Safronova V."/>
            <person name="Belimov A."/>
            <person name="Sazanova A."/>
            <person name="Chirak E."/>
            <person name="Verkhozina A."/>
            <person name="Kuznetsova I."/>
            <person name="Andronov E."/>
            <person name="Puhalsky J."/>
            <person name="Tikhonovich I."/>
        </authorList>
    </citation>
    <scope>NUCLEOTIDE SEQUENCE [LARGE SCALE GENOMIC DNA]</scope>
    <source>
        <strain evidence="2 3">Opo-235</strain>
    </source>
</reference>
<gene>
    <name evidence="2" type="ORF">DNR46_20475</name>
</gene>
<evidence type="ECO:0000256" key="1">
    <source>
        <dbReference type="SAM" id="MobiDB-lite"/>
    </source>
</evidence>
<name>A0A3M9X7I0_9HYPH</name>
<dbReference type="EMBL" id="QKOD01000005">
    <property type="protein sequence ID" value="RNJ43943.1"/>
    <property type="molecule type" value="Genomic_DNA"/>
</dbReference>
<feature type="region of interest" description="Disordered" evidence="1">
    <location>
        <begin position="24"/>
        <end position="47"/>
    </location>
</feature>
<organism evidence="2 3">
    <name type="scientific">Mesorhizobium japonicum</name>
    <dbReference type="NCBI Taxonomy" id="2066070"/>
    <lineage>
        <taxon>Bacteria</taxon>
        <taxon>Pseudomonadati</taxon>
        <taxon>Pseudomonadota</taxon>
        <taxon>Alphaproteobacteria</taxon>
        <taxon>Hyphomicrobiales</taxon>
        <taxon>Phyllobacteriaceae</taxon>
        <taxon>Mesorhizobium</taxon>
    </lineage>
</organism>
<dbReference type="Proteomes" id="UP000275436">
    <property type="component" value="Unassembled WGS sequence"/>
</dbReference>
<evidence type="ECO:0000313" key="2">
    <source>
        <dbReference type="EMBL" id="RNJ43943.1"/>
    </source>
</evidence>
<protein>
    <submittedName>
        <fullName evidence="2">Uncharacterized protein</fullName>
    </submittedName>
</protein>
<feature type="compositionally biased region" description="Polar residues" evidence="1">
    <location>
        <begin position="38"/>
        <end position="47"/>
    </location>
</feature>
<sequence>MLLAIAGNANRFVILGRSKERSDAAQTLESMPRLKSDTAAQNSASLHSSAKVAAWILGSARPLRSRSARG</sequence>
<accession>A0A3M9X7I0</accession>
<comment type="caution">
    <text evidence="2">The sequence shown here is derived from an EMBL/GenBank/DDBJ whole genome shotgun (WGS) entry which is preliminary data.</text>
</comment>
<evidence type="ECO:0000313" key="3">
    <source>
        <dbReference type="Proteomes" id="UP000275436"/>
    </source>
</evidence>
<proteinExistence type="predicted"/>
<dbReference type="AlphaFoldDB" id="A0A3M9X7I0"/>